<gene>
    <name evidence="3" type="ORF">SAMN06265784_10968</name>
</gene>
<keyword evidence="4" id="KW-1185">Reference proteome</keyword>
<keyword evidence="1" id="KW-1133">Transmembrane helix</keyword>
<evidence type="ECO:0000259" key="2">
    <source>
        <dbReference type="Pfam" id="PF07811"/>
    </source>
</evidence>
<evidence type="ECO:0000256" key="1">
    <source>
        <dbReference type="SAM" id="Phobius"/>
    </source>
</evidence>
<feature type="transmembrane region" description="Helical" evidence="1">
    <location>
        <begin position="34"/>
        <end position="58"/>
    </location>
</feature>
<dbReference type="Proteomes" id="UP000193228">
    <property type="component" value="Unassembled WGS sequence"/>
</dbReference>
<dbReference type="STRING" id="1515439.SAMN06265784_10968"/>
<sequence>MRHMAIRCTTRRAAHDVRVPRRMASRHAQSGQSAVEFIIGLPVLLLLCLGLIQFGLLYQAKSTVNYATLMAARAGAVQNGQKSAMLNGFGRGIAPLFAHSTGIATQQTAVLAATVEARNPGITSLTVINPTNAALADFGRSNYYAGKTVREIPNDTLMYRNTNTGASSGLSIQDANLLKISITYCYDLYVPFINRVVFYLVNGVSNIYSTGTTGGLGVPTKMNSCYGYSSVSGGFRIPIESEAIVRMQSPYRGG</sequence>
<dbReference type="Pfam" id="PF07811">
    <property type="entry name" value="TadE"/>
    <property type="match status" value="1"/>
</dbReference>
<proteinExistence type="predicted"/>
<protein>
    <submittedName>
        <fullName evidence="3">TadE-like protein</fullName>
    </submittedName>
</protein>
<evidence type="ECO:0000313" key="3">
    <source>
        <dbReference type="EMBL" id="SMG57071.1"/>
    </source>
</evidence>
<keyword evidence="1" id="KW-0472">Membrane</keyword>
<evidence type="ECO:0000313" key="4">
    <source>
        <dbReference type="Proteomes" id="UP000193228"/>
    </source>
</evidence>
<accession>A0A1X7LT68</accession>
<keyword evidence="1" id="KW-0812">Transmembrane</keyword>
<dbReference type="EMBL" id="FXAT01000009">
    <property type="protein sequence ID" value="SMG57071.1"/>
    <property type="molecule type" value="Genomic_DNA"/>
</dbReference>
<organism evidence="3 4">
    <name type="scientific">Paraburkholderia susongensis</name>
    <dbReference type="NCBI Taxonomy" id="1515439"/>
    <lineage>
        <taxon>Bacteria</taxon>
        <taxon>Pseudomonadati</taxon>
        <taxon>Pseudomonadota</taxon>
        <taxon>Betaproteobacteria</taxon>
        <taxon>Burkholderiales</taxon>
        <taxon>Burkholderiaceae</taxon>
        <taxon>Paraburkholderia</taxon>
    </lineage>
</organism>
<feature type="domain" description="TadE-like" evidence="2">
    <location>
        <begin position="31"/>
        <end position="73"/>
    </location>
</feature>
<reference evidence="4" key="1">
    <citation type="submission" date="2017-04" db="EMBL/GenBank/DDBJ databases">
        <authorList>
            <person name="Varghese N."/>
            <person name="Submissions S."/>
        </authorList>
    </citation>
    <scope>NUCLEOTIDE SEQUENCE [LARGE SCALE GENOMIC DNA]</scope>
    <source>
        <strain evidence="4">LMG 29540</strain>
    </source>
</reference>
<dbReference type="AlphaFoldDB" id="A0A1X7LT68"/>
<dbReference type="InterPro" id="IPR012495">
    <property type="entry name" value="TadE-like_dom"/>
</dbReference>
<name>A0A1X7LT68_9BURK</name>